<feature type="compositionally biased region" description="Basic and acidic residues" evidence="6">
    <location>
        <begin position="558"/>
        <end position="571"/>
    </location>
</feature>
<feature type="domain" description="Kinesin motor" evidence="7">
    <location>
        <begin position="89"/>
        <end position="426"/>
    </location>
</feature>
<dbReference type="Pfam" id="PF00225">
    <property type="entry name" value="Kinesin"/>
    <property type="match status" value="1"/>
</dbReference>
<feature type="compositionally biased region" description="Polar residues" evidence="6">
    <location>
        <begin position="748"/>
        <end position="759"/>
    </location>
</feature>
<evidence type="ECO:0000256" key="6">
    <source>
        <dbReference type="SAM" id="MobiDB-lite"/>
    </source>
</evidence>
<dbReference type="GO" id="GO:0051231">
    <property type="term" value="P:spindle elongation"/>
    <property type="evidence" value="ECO:0007669"/>
    <property type="project" value="TreeGrafter"/>
</dbReference>
<dbReference type="PANTHER" id="PTHR47969:SF33">
    <property type="entry name" value="KINESIN-LIKE PROTEIN"/>
    <property type="match status" value="1"/>
</dbReference>
<dbReference type="InterPro" id="IPR001752">
    <property type="entry name" value="Kinesin_motor_dom"/>
</dbReference>
<organism evidence="8 9">
    <name type="scientific">Holothuria leucospilota</name>
    <name type="common">Black long sea cucumber</name>
    <name type="synonym">Mertensiothuria leucospilota</name>
    <dbReference type="NCBI Taxonomy" id="206669"/>
    <lineage>
        <taxon>Eukaryota</taxon>
        <taxon>Metazoa</taxon>
        <taxon>Echinodermata</taxon>
        <taxon>Eleutherozoa</taxon>
        <taxon>Echinozoa</taxon>
        <taxon>Holothuroidea</taxon>
        <taxon>Aspidochirotacea</taxon>
        <taxon>Aspidochirotida</taxon>
        <taxon>Holothuriidae</taxon>
        <taxon>Holothuria</taxon>
    </lineage>
</organism>
<dbReference type="PROSITE" id="PS00411">
    <property type="entry name" value="KINESIN_MOTOR_1"/>
    <property type="match status" value="1"/>
</dbReference>
<dbReference type="InterPro" id="IPR036961">
    <property type="entry name" value="Kinesin_motor_dom_sf"/>
</dbReference>
<keyword evidence="3 5" id="KW-0067">ATP-binding</keyword>
<gene>
    <name evidence="8" type="ORF">HOLleu_09466</name>
</gene>
<feature type="region of interest" description="Disordered" evidence="6">
    <location>
        <begin position="1"/>
        <end position="68"/>
    </location>
</feature>
<feature type="region of interest" description="Disordered" evidence="6">
    <location>
        <begin position="863"/>
        <end position="1014"/>
    </location>
</feature>
<feature type="compositionally biased region" description="Basic and acidic residues" evidence="6">
    <location>
        <begin position="486"/>
        <end position="508"/>
    </location>
</feature>
<evidence type="ECO:0000256" key="4">
    <source>
        <dbReference type="ARBA" id="ARBA00023212"/>
    </source>
</evidence>
<feature type="region of interest" description="Disordered" evidence="6">
    <location>
        <begin position="552"/>
        <end position="571"/>
    </location>
</feature>
<proteinExistence type="inferred from homology"/>
<feature type="compositionally biased region" description="Basic and acidic residues" evidence="6">
    <location>
        <begin position="32"/>
        <end position="43"/>
    </location>
</feature>
<dbReference type="CDD" id="cd00106">
    <property type="entry name" value="KISc"/>
    <property type="match status" value="1"/>
</dbReference>
<evidence type="ECO:0000313" key="9">
    <source>
        <dbReference type="Proteomes" id="UP001152320"/>
    </source>
</evidence>
<evidence type="ECO:0000256" key="5">
    <source>
        <dbReference type="PROSITE-ProRule" id="PRU00283"/>
    </source>
</evidence>
<keyword evidence="2 5" id="KW-0547">Nucleotide-binding</keyword>
<evidence type="ECO:0000259" key="7">
    <source>
        <dbReference type="PROSITE" id="PS50067"/>
    </source>
</evidence>
<name>A0A9Q1CDD2_HOLLE</name>
<evidence type="ECO:0000256" key="2">
    <source>
        <dbReference type="ARBA" id="ARBA00022741"/>
    </source>
</evidence>
<dbReference type="SMART" id="SM00129">
    <property type="entry name" value="KISc"/>
    <property type="match status" value="1"/>
</dbReference>
<feature type="region of interest" description="Disordered" evidence="6">
    <location>
        <begin position="472"/>
        <end position="519"/>
    </location>
</feature>
<dbReference type="PRINTS" id="PR00380">
    <property type="entry name" value="KINESINHEAVY"/>
</dbReference>
<feature type="compositionally biased region" description="Polar residues" evidence="6">
    <location>
        <begin position="588"/>
        <end position="631"/>
    </location>
</feature>
<keyword evidence="5" id="KW-0505">Motor protein</keyword>
<dbReference type="PROSITE" id="PS50067">
    <property type="entry name" value="KINESIN_MOTOR_2"/>
    <property type="match status" value="1"/>
</dbReference>
<comment type="caution">
    <text evidence="8">The sequence shown here is derived from an EMBL/GenBank/DDBJ whole genome shotgun (WGS) entry which is preliminary data.</text>
</comment>
<feature type="binding site" evidence="5">
    <location>
        <begin position="171"/>
        <end position="178"/>
    </location>
    <ligand>
        <name>ATP</name>
        <dbReference type="ChEBI" id="CHEBI:30616"/>
    </ligand>
</feature>
<evidence type="ECO:0000313" key="8">
    <source>
        <dbReference type="EMBL" id="KAJ8042653.1"/>
    </source>
</evidence>
<reference evidence="8" key="1">
    <citation type="submission" date="2021-10" db="EMBL/GenBank/DDBJ databases">
        <title>Tropical sea cucumber genome reveals ecological adaptation and Cuvierian tubules defense mechanism.</title>
        <authorList>
            <person name="Chen T."/>
        </authorList>
    </citation>
    <scope>NUCLEOTIDE SEQUENCE</scope>
    <source>
        <strain evidence="8">Nanhai2018</strain>
        <tissue evidence="8">Muscle</tissue>
    </source>
</reference>
<dbReference type="GO" id="GO:0005875">
    <property type="term" value="C:microtubule associated complex"/>
    <property type="evidence" value="ECO:0007669"/>
    <property type="project" value="TreeGrafter"/>
</dbReference>
<keyword evidence="4" id="KW-0963">Cytoplasm</keyword>
<dbReference type="OrthoDB" id="3176171at2759"/>
<dbReference type="InterPro" id="IPR019821">
    <property type="entry name" value="Kinesin_motor_CS"/>
</dbReference>
<feature type="compositionally biased region" description="Low complexity" evidence="6">
    <location>
        <begin position="970"/>
        <end position="981"/>
    </location>
</feature>
<comment type="subcellular location">
    <subcellularLocation>
        <location evidence="1">Cytoplasm</location>
        <location evidence="1">Cytoskeleton</location>
    </subcellularLocation>
</comment>
<keyword evidence="9" id="KW-1185">Reference proteome</keyword>
<feature type="region of interest" description="Disordered" evidence="6">
    <location>
        <begin position="702"/>
        <end position="822"/>
    </location>
</feature>
<dbReference type="AlphaFoldDB" id="A0A9Q1CDD2"/>
<dbReference type="EMBL" id="JAIZAY010000004">
    <property type="protein sequence ID" value="KAJ8042653.1"/>
    <property type="molecule type" value="Genomic_DNA"/>
</dbReference>
<dbReference type="SUPFAM" id="SSF52540">
    <property type="entry name" value="P-loop containing nucleoside triphosphate hydrolases"/>
    <property type="match status" value="1"/>
</dbReference>
<feature type="compositionally biased region" description="Polar residues" evidence="6">
    <location>
        <begin position="811"/>
        <end position="822"/>
    </location>
</feature>
<dbReference type="GO" id="GO:0007052">
    <property type="term" value="P:mitotic spindle organization"/>
    <property type="evidence" value="ECO:0007669"/>
    <property type="project" value="TreeGrafter"/>
</dbReference>
<dbReference type="Proteomes" id="UP001152320">
    <property type="component" value="Chromosome 4"/>
</dbReference>
<evidence type="ECO:0000256" key="1">
    <source>
        <dbReference type="ARBA" id="ARBA00004245"/>
    </source>
</evidence>
<dbReference type="GO" id="GO:0003777">
    <property type="term" value="F:microtubule motor activity"/>
    <property type="evidence" value="ECO:0007669"/>
    <property type="project" value="InterPro"/>
</dbReference>
<dbReference type="GO" id="GO:0007018">
    <property type="term" value="P:microtubule-based movement"/>
    <property type="evidence" value="ECO:0007669"/>
    <property type="project" value="InterPro"/>
</dbReference>
<dbReference type="FunFam" id="3.40.850.10:FF:000080">
    <property type="entry name" value="Kinesin-like protein"/>
    <property type="match status" value="1"/>
</dbReference>
<protein>
    <submittedName>
        <fullName evidence="8">Kinesin-like protein KIF12</fullName>
    </submittedName>
</protein>
<dbReference type="PANTHER" id="PTHR47969">
    <property type="entry name" value="CHROMOSOME-ASSOCIATED KINESIN KIF4A-RELATED"/>
    <property type="match status" value="1"/>
</dbReference>
<dbReference type="GO" id="GO:0005524">
    <property type="term" value="F:ATP binding"/>
    <property type="evidence" value="ECO:0007669"/>
    <property type="project" value="UniProtKB-UniRule"/>
</dbReference>
<sequence>MPSPKERGRKIRRNSDGSILHGTQKNISPDEMLPRRRSSDDHSSSQSSISIHFTDEESFRSRQSSVSTLNSTTESLLDELDPDEGALSNVNVVVRIRPLSDQEKRRGDIACITAQAPSTVVVEKNGKTKTFTYNAIFDEDASQQDLLDQCGIKQMIEMTVEGYACTVFAYGQTGSGKTHTITGPTGNDGNMLPNMELAGLIQRSFGHLFSTMNRKSEATFTLYASYLEIYNEQVKDLLNPSSRDSLTVRWSKDRGFYVENLFIVECETQDDLIAVLEEGMRQKQMGTTNINEHSSRSHTIMTLFVDSEMPDQEEQGLYLTKHGKISFVDLAGSEKVKELGSSSELLSETTNINKSLLTLGNCISSLSDTRKRSGHIPYRDSKLTKLLADSLGGNGVTLMVACISPSSYCFAESLSTLRYATRARRIKNKPVVRMDPREKLILSLKREVKLLRAENQYLRDRVDYTGQEQVQMGITKEAPLGSSSETQKDGDGKKAPPLDENKNEESSPEKPAPLNRRETIQSIGKSTADSSMYEMIQEYMLENETLRKENVGLQSGKEQARREQEQLSKENDKLMRKLTHLERVISASPVSLHSVSRTTSGHSIGSQSSDPLSPFKHQTSDPLSPFAQSPNWVPRHHQPQYAQPMQQVPNQGAPSPQNSQSPWAVDFYNYQSRVQIDGQQQGWVPSQIIPVNQWRQMAPGQLPPVDSVKGMPDGYRRLQQRNVPPPPVMQSHPGFPIHQSSVPPPHLASQSLTSNSQGQMVPPPPPMQKGLEPVQRNPVNRPPDISQSFPPPNSLPNQSGSPKPPMKTVQEDGSSWNPQLAQGQGLWNGQASLQNLGYNQGAGTNEAAVSLSGNPVEIAKPTPAAADIYIPPIGKTPADKTLPKEATPPPVTIQKQDLQPIKETGPVKAQGGIKTQPVGNGKGKGPPVLKKTKQQSPQNARGGYASKGKFSQGAGKKVAKKPSQHEADLSSIPRTPSTTPPAIRYVPSGASEMIAASSSDQSRGGPQSNSLKEINHKLREELNALDGEIEYMKYVNKTDTKPALKAGKKR</sequence>
<keyword evidence="4" id="KW-0206">Cytoskeleton</keyword>
<feature type="region of interest" description="Disordered" evidence="6">
    <location>
        <begin position="586"/>
        <end position="637"/>
    </location>
</feature>
<dbReference type="Gene3D" id="3.40.850.10">
    <property type="entry name" value="Kinesin motor domain"/>
    <property type="match status" value="1"/>
</dbReference>
<dbReference type="GO" id="GO:0008017">
    <property type="term" value="F:microtubule binding"/>
    <property type="evidence" value="ECO:0007669"/>
    <property type="project" value="InterPro"/>
</dbReference>
<feature type="compositionally biased region" description="Polar residues" evidence="6">
    <location>
        <begin position="996"/>
        <end position="1012"/>
    </location>
</feature>
<dbReference type="InterPro" id="IPR027640">
    <property type="entry name" value="Kinesin-like_fam"/>
</dbReference>
<comment type="similarity">
    <text evidence="5">Belongs to the TRAFAC class myosin-kinesin ATPase superfamily. Kinesin family.</text>
</comment>
<evidence type="ECO:0000256" key="3">
    <source>
        <dbReference type="ARBA" id="ARBA00022840"/>
    </source>
</evidence>
<accession>A0A9Q1CDD2</accession>
<dbReference type="InterPro" id="IPR027417">
    <property type="entry name" value="P-loop_NTPase"/>
</dbReference>